<feature type="compositionally biased region" description="Low complexity" evidence="1">
    <location>
        <begin position="45"/>
        <end position="64"/>
    </location>
</feature>
<name>A0A484B506_DRONA</name>
<gene>
    <name evidence="2" type="ORF">AWZ03_009811</name>
</gene>
<dbReference type="AlphaFoldDB" id="A0A484B506"/>
<accession>A0A484B506</accession>
<organism evidence="2 3">
    <name type="scientific">Drosophila navojoa</name>
    <name type="common">Fruit fly</name>
    <dbReference type="NCBI Taxonomy" id="7232"/>
    <lineage>
        <taxon>Eukaryota</taxon>
        <taxon>Metazoa</taxon>
        <taxon>Ecdysozoa</taxon>
        <taxon>Arthropoda</taxon>
        <taxon>Hexapoda</taxon>
        <taxon>Insecta</taxon>
        <taxon>Pterygota</taxon>
        <taxon>Neoptera</taxon>
        <taxon>Endopterygota</taxon>
        <taxon>Diptera</taxon>
        <taxon>Brachycera</taxon>
        <taxon>Muscomorpha</taxon>
        <taxon>Ephydroidea</taxon>
        <taxon>Drosophilidae</taxon>
        <taxon>Drosophila</taxon>
    </lineage>
</organism>
<dbReference type="EMBL" id="LSRL02000135">
    <property type="protein sequence ID" value="TDG43744.1"/>
    <property type="molecule type" value="Genomic_DNA"/>
</dbReference>
<evidence type="ECO:0000313" key="2">
    <source>
        <dbReference type="EMBL" id="TDG43744.1"/>
    </source>
</evidence>
<protein>
    <submittedName>
        <fullName evidence="2">Uncharacterized protein</fullName>
    </submittedName>
</protein>
<feature type="region of interest" description="Disordered" evidence="1">
    <location>
        <begin position="44"/>
        <end position="64"/>
    </location>
</feature>
<evidence type="ECO:0000256" key="1">
    <source>
        <dbReference type="SAM" id="MobiDB-lite"/>
    </source>
</evidence>
<proteinExistence type="predicted"/>
<comment type="caution">
    <text evidence="2">The sequence shown here is derived from an EMBL/GenBank/DDBJ whole genome shotgun (WGS) entry which is preliminary data.</text>
</comment>
<sequence length="94" mass="10238">MPMQHVALYLYVCALKRIVESTPARHPPLTQLCATKDARAMELGSSCSSSPSRSSSPSSSCSSNSMAAISTAWMQQRFAANTQLGQRHHHYINA</sequence>
<evidence type="ECO:0000313" key="3">
    <source>
        <dbReference type="Proteomes" id="UP000295192"/>
    </source>
</evidence>
<dbReference type="Proteomes" id="UP000295192">
    <property type="component" value="Unassembled WGS sequence"/>
</dbReference>
<keyword evidence="3" id="KW-1185">Reference proteome</keyword>
<reference evidence="2 3" key="1">
    <citation type="journal article" date="2019" name="J. Hered.">
        <title>An Improved Genome Assembly for Drosophila navojoa, the Basal Species in the mojavensis Cluster.</title>
        <authorList>
            <person name="Vanderlinde T."/>
            <person name="Dupim E.G."/>
            <person name="Nazario-Yepiz N.O."/>
            <person name="Carvalho A.B."/>
        </authorList>
    </citation>
    <scope>NUCLEOTIDE SEQUENCE [LARGE SCALE GENOMIC DNA]</scope>
    <source>
        <strain evidence="2">Navoj_Jal97</strain>
        <tissue evidence="2">Whole organism</tissue>
    </source>
</reference>